<evidence type="ECO:0008006" key="4">
    <source>
        <dbReference type="Google" id="ProtNLM"/>
    </source>
</evidence>
<accession>I3TRQ4</accession>
<dbReference type="PATRIC" id="fig|1110502.3.peg.3697"/>
<dbReference type="NCBIfam" id="TIGR02587">
    <property type="entry name" value="TIGR02587 family membrane protein"/>
    <property type="match status" value="1"/>
</dbReference>
<evidence type="ECO:0000313" key="3">
    <source>
        <dbReference type="Proteomes" id="UP000005258"/>
    </source>
</evidence>
<feature type="transmembrane region" description="Helical" evidence="1">
    <location>
        <begin position="84"/>
        <end position="105"/>
    </location>
</feature>
<evidence type="ECO:0000313" key="2">
    <source>
        <dbReference type="EMBL" id="AFK55442.1"/>
    </source>
</evidence>
<feature type="transmembrane region" description="Helical" evidence="1">
    <location>
        <begin position="224"/>
        <end position="244"/>
    </location>
</feature>
<reference evidence="2 3" key="1">
    <citation type="journal article" date="2012" name="J. Am. Chem. Soc.">
        <title>Bacterial biosynthesis and maturation of the didemnin anti-cancer agents.</title>
        <authorList>
            <person name="Xu Y."/>
            <person name="Kersten R.D."/>
            <person name="Nam S.J."/>
            <person name="Lu L."/>
            <person name="Al-Suwailem A.M."/>
            <person name="Zheng H."/>
            <person name="Fenical W."/>
            <person name="Dorrestein P.C."/>
            <person name="Moore B.S."/>
            <person name="Qian P.Y."/>
        </authorList>
    </citation>
    <scope>NUCLEOTIDE SEQUENCE [LARGE SCALE GENOMIC DNA]</scope>
    <source>
        <strain evidence="2 3">KA081020-065</strain>
    </source>
</reference>
<feature type="transmembrane region" description="Helical" evidence="1">
    <location>
        <begin position="153"/>
        <end position="172"/>
    </location>
</feature>
<keyword evidence="2" id="KW-0614">Plasmid</keyword>
<keyword evidence="3" id="KW-1185">Reference proteome</keyword>
<dbReference type="RefSeq" id="WP_014747119.1">
    <property type="nucleotide sequence ID" value="NC_017957.2"/>
</dbReference>
<sequence length="280" mass="29399">MSGQHERRRSPRRDLIIGLGRAAAGALLFTLPILMTMETWQLGVTVPASRLLLLLALTLPLLVGLSRIGGFRRTSSLAQDTADAAIAIGIAGVVAAGVLGIFGVISDAMPASEVLGKLAIQITPGAVGALFGRAQLGASNQEDAGREEVEESYAGELFVMVAGALFLSLNIAPTEEVVLIAWRMSLWQQLGLLAASLIVMHALVYQLEFIGGHGPRTEDGFWSLFLRFTVTGYVLVALVSLYVLWTIGRLDGTGPVDVAGVVIVLSFPGAVGAAAARIIV</sequence>
<keyword evidence="1" id="KW-1133">Transmembrane helix</keyword>
<feature type="transmembrane region" description="Helical" evidence="1">
    <location>
        <begin position="256"/>
        <end position="279"/>
    </location>
</feature>
<dbReference type="Proteomes" id="UP000005258">
    <property type="component" value="Plasmid pTM1"/>
</dbReference>
<keyword evidence="1" id="KW-0472">Membrane</keyword>
<dbReference type="HOGENOM" id="CLU_082424_0_0_5"/>
<feature type="transmembrane region" description="Helical" evidence="1">
    <location>
        <begin position="184"/>
        <end position="204"/>
    </location>
</feature>
<protein>
    <recommendedName>
        <fullName evidence="4">TIGR02587 family membrane protein</fullName>
    </recommendedName>
</protein>
<dbReference type="AlphaFoldDB" id="I3TRQ4"/>
<dbReference type="KEGG" id="tmo:TMO_a0039"/>
<dbReference type="EMBL" id="CP003237">
    <property type="protein sequence ID" value="AFK55442.1"/>
    <property type="molecule type" value="Genomic_DNA"/>
</dbReference>
<feature type="transmembrane region" description="Helical" evidence="1">
    <location>
        <begin position="15"/>
        <end position="34"/>
    </location>
</feature>
<dbReference type="Pfam" id="PF09622">
    <property type="entry name" value="DUF2391"/>
    <property type="match status" value="1"/>
</dbReference>
<name>I3TRQ4_TISMK</name>
<proteinExistence type="predicted"/>
<keyword evidence="1" id="KW-0812">Transmembrane</keyword>
<gene>
    <name evidence="2" type="ordered locus">TMO_a0039</name>
</gene>
<geneLocation type="plasmid" evidence="2 3">
    <name>pTM1</name>
</geneLocation>
<dbReference type="InterPro" id="IPR024464">
    <property type="entry name" value="DUF2391"/>
</dbReference>
<evidence type="ECO:0000256" key="1">
    <source>
        <dbReference type="SAM" id="Phobius"/>
    </source>
</evidence>
<organism evidence="2 3">
    <name type="scientific">Tistrella mobilis (strain KA081020-065)</name>
    <dbReference type="NCBI Taxonomy" id="1110502"/>
    <lineage>
        <taxon>Bacteria</taxon>
        <taxon>Pseudomonadati</taxon>
        <taxon>Pseudomonadota</taxon>
        <taxon>Alphaproteobacteria</taxon>
        <taxon>Geminicoccales</taxon>
        <taxon>Geminicoccaceae</taxon>
        <taxon>Tistrella</taxon>
    </lineage>
</organism>
<dbReference type="InterPro" id="IPR013416">
    <property type="entry name" value="CHP02587_IM"/>
</dbReference>
<feature type="transmembrane region" description="Helical" evidence="1">
    <location>
        <begin position="40"/>
        <end position="63"/>
    </location>
</feature>